<dbReference type="InterPro" id="IPR000792">
    <property type="entry name" value="Tscrpt_reg_LuxR_C"/>
</dbReference>
<name>A0ABU9BML9_9BURK</name>
<dbReference type="Pfam" id="PF00196">
    <property type="entry name" value="GerE"/>
    <property type="match status" value="1"/>
</dbReference>
<reference evidence="3 4" key="1">
    <citation type="submission" date="2024-04" db="EMBL/GenBank/DDBJ databases">
        <title>Novel species of the genus Ideonella isolated from streams.</title>
        <authorList>
            <person name="Lu H."/>
        </authorList>
    </citation>
    <scope>NUCLEOTIDE SEQUENCE [LARGE SCALE GENOMIC DNA]</scope>
    <source>
        <strain evidence="3 4">DXS29W</strain>
    </source>
</reference>
<accession>A0ABU9BML9</accession>
<dbReference type="InterPro" id="IPR000073">
    <property type="entry name" value="AB_hydrolase_1"/>
</dbReference>
<dbReference type="Proteomes" id="UP001371218">
    <property type="component" value="Unassembled WGS sequence"/>
</dbReference>
<evidence type="ECO:0000313" key="3">
    <source>
        <dbReference type="EMBL" id="MEK8029885.1"/>
    </source>
</evidence>
<dbReference type="SUPFAM" id="SSF46894">
    <property type="entry name" value="C-terminal effector domain of the bipartite response regulators"/>
    <property type="match status" value="1"/>
</dbReference>
<dbReference type="InterPro" id="IPR050266">
    <property type="entry name" value="AB_hydrolase_sf"/>
</dbReference>
<keyword evidence="1 3" id="KW-0378">Hydrolase</keyword>
<dbReference type="InterPro" id="IPR036388">
    <property type="entry name" value="WH-like_DNA-bd_sf"/>
</dbReference>
<evidence type="ECO:0000256" key="1">
    <source>
        <dbReference type="ARBA" id="ARBA00022801"/>
    </source>
</evidence>
<dbReference type="CDD" id="cd06170">
    <property type="entry name" value="LuxR_C_like"/>
    <property type="match status" value="1"/>
</dbReference>
<evidence type="ECO:0000259" key="2">
    <source>
        <dbReference type="PROSITE" id="PS50043"/>
    </source>
</evidence>
<dbReference type="InterPro" id="IPR029058">
    <property type="entry name" value="AB_hydrolase_fold"/>
</dbReference>
<dbReference type="SUPFAM" id="SSF53474">
    <property type="entry name" value="alpha/beta-Hydrolases"/>
    <property type="match status" value="1"/>
</dbReference>
<dbReference type="RefSeq" id="WP_341424244.1">
    <property type="nucleotide sequence ID" value="NZ_JBBUTG010000002.1"/>
</dbReference>
<sequence>MPATPIRFAASRDGVRLAYVAEGSGPPVVKAAHWLSHIEFDTDSPVWRHWLRDWAAEHRLWRYDERGCGLSDRAPADLSFESWVNDLEAVVDASGLERFALLGVSQGGAVALAYAARHPERVSHLVLYGAYARGRLVRDRSPAAREEADLMQRLVRLGWGRDNEAFRALFTAQFIPGGTLEQLRWFNELQRRSATPEDAARFLDEFNRLDVTALAAQVRCPTLVLHARDDQRVPFDEGRLLAGLIPHAHFVPLDSRNHVLLDEPAWPVFMATVRQFLSADAHAERSPRPGASAGDWTPRERQVLDLIARGVDNAGIADALRLSSKTVRNHVSLVYDKLQVHSRGSAVVRAREIGFGTVSRAPQLRG</sequence>
<dbReference type="Gene3D" id="1.10.10.10">
    <property type="entry name" value="Winged helix-like DNA-binding domain superfamily/Winged helix DNA-binding domain"/>
    <property type="match status" value="1"/>
</dbReference>
<dbReference type="EMBL" id="JBBUTG010000002">
    <property type="protein sequence ID" value="MEK8029885.1"/>
    <property type="molecule type" value="Genomic_DNA"/>
</dbReference>
<protein>
    <submittedName>
        <fullName evidence="3">Alpha/beta fold hydrolase</fullName>
    </submittedName>
</protein>
<proteinExistence type="predicted"/>
<feature type="domain" description="HTH luxR-type" evidence="2">
    <location>
        <begin position="289"/>
        <end position="354"/>
    </location>
</feature>
<comment type="caution">
    <text evidence="3">The sequence shown here is derived from an EMBL/GenBank/DDBJ whole genome shotgun (WGS) entry which is preliminary data.</text>
</comment>
<evidence type="ECO:0000313" key="4">
    <source>
        <dbReference type="Proteomes" id="UP001371218"/>
    </source>
</evidence>
<keyword evidence="4" id="KW-1185">Reference proteome</keyword>
<dbReference type="InterPro" id="IPR016032">
    <property type="entry name" value="Sig_transdc_resp-reg_C-effctor"/>
</dbReference>
<dbReference type="PRINTS" id="PR00038">
    <property type="entry name" value="HTHLUXR"/>
</dbReference>
<dbReference type="PROSITE" id="PS50043">
    <property type="entry name" value="HTH_LUXR_2"/>
    <property type="match status" value="1"/>
</dbReference>
<dbReference type="PANTHER" id="PTHR43798">
    <property type="entry name" value="MONOACYLGLYCEROL LIPASE"/>
    <property type="match status" value="1"/>
</dbReference>
<dbReference type="Gene3D" id="3.40.50.1820">
    <property type="entry name" value="alpha/beta hydrolase"/>
    <property type="match status" value="1"/>
</dbReference>
<dbReference type="Pfam" id="PF00561">
    <property type="entry name" value="Abhydrolase_1"/>
    <property type="match status" value="1"/>
</dbReference>
<dbReference type="PRINTS" id="PR00111">
    <property type="entry name" value="ABHYDROLASE"/>
</dbReference>
<dbReference type="PANTHER" id="PTHR43798:SF31">
    <property type="entry name" value="AB HYDROLASE SUPERFAMILY PROTEIN YCLE"/>
    <property type="match status" value="1"/>
</dbReference>
<dbReference type="SMART" id="SM00421">
    <property type="entry name" value="HTH_LUXR"/>
    <property type="match status" value="1"/>
</dbReference>
<organism evidence="3 4">
    <name type="scientific">Ideonella lacteola</name>
    <dbReference type="NCBI Taxonomy" id="2984193"/>
    <lineage>
        <taxon>Bacteria</taxon>
        <taxon>Pseudomonadati</taxon>
        <taxon>Pseudomonadota</taxon>
        <taxon>Betaproteobacteria</taxon>
        <taxon>Burkholderiales</taxon>
        <taxon>Sphaerotilaceae</taxon>
        <taxon>Ideonella</taxon>
    </lineage>
</organism>
<dbReference type="GO" id="GO:0016787">
    <property type="term" value="F:hydrolase activity"/>
    <property type="evidence" value="ECO:0007669"/>
    <property type="project" value="UniProtKB-KW"/>
</dbReference>
<gene>
    <name evidence="3" type="ORF">AACH06_03545</name>
</gene>